<dbReference type="NCBIfam" id="TIGR01880">
    <property type="entry name" value="Ac-peptdase-euk"/>
    <property type="match status" value="1"/>
</dbReference>
<dbReference type="SUPFAM" id="SSF53187">
    <property type="entry name" value="Zn-dependent exopeptidases"/>
    <property type="match status" value="1"/>
</dbReference>
<dbReference type="GO" id="GO:0046872">
    <property type="term" value="F:metal ion binding"/>
    <property type="evidence" value="ECO:0007669"/>
    <property type="project" value="UniProtKB-KW"/>
</dbReference>
<dbReference type="FunFam" id="3.40.630.10:FF:000019">
    <property type="entry name" value="Aminoacylase 1"/>
    <property type="match status" value="1"/>
</dbReference>
<evidence type="ECO:0000256" key="7">
    <source>
        <dbReference type="ARBA" id="ARBA00022833"/>
    </source>
</evidence>
<evidence type="ECO:0000256" key="9">
    <source>
        <dbReference type="PIRSR" id="PIRSR036696-1"/>
    </source>
</evidence>
<evidence type="ECO:0000256" key="5">
    <source>
        <dbReference type="ARBA" id="ARBA00022723"/>
    </source>
</evidence>
<feature type="binding site" evidence="10">
    <location>
        <position position="84"/>
    </location>
    <ligand>
        <name>Zn(2+)</name>
        <dbReference type="ChEBI" id="CHEBI:29105"/>
        <label>1</label>
    </ligand>
</feature>
<dbReference type="AlphaFoldDB" id="A0A6P7GBY9"/>
<evidence type="ECO:0000256" key="2">
    <source>
        <dbReference type="ARBA" id="ARBA00006247"/>
    </source>
</evidence>
<feature type="active site" description="Proton acceptor" evidence="9">
    <location>
        <position position="151"/>
    </location>
</feature>
<proteinExistence type="inferred from homology"/>
<dbReference type="Gene3D" id="3.40.630.10">
    <property type="entry name" value="Zn peptidases"/>
    <property type="match status" value="1"/>
</dbReference>
<dbReference type="FunFam" id="3.30.70.360:FF:000005">
    <property type="entry name" value="Putative Aminoacylase-1"/>
    <property type="match status" value="1"/>
</dbReference>
<dbReference type="Gene3D" id="1.10.150.900">
    <property type="match status" value="1"/>
</dbReference>
<dbReference type="InParanoid" id="A0A6P7GBY9"/>
<dbReference type="OrthoDB" id="3064516at2759"/>
<dbReference type="GO" id="GO:0005737">
    <property type="term" value="C:cytoplasm"/>
    <property type="evidence" value="ECO:0007669"/>
    <property type="project" value="UniProtKB-SubCell"/>
</dbReference>
<dbReference type="FunCoup" id="A0A6P7GBY9">
    <property type="interactions" value="236"/>
</dbReference>
<evidence type="ECO:0000256" key="8">
    <source>
        <dbReference type="ARBA" id="ARBA00029656"/>
    </source>
</evidence>
<dbReference type="Gene3D" id="3.30.70.360">
    <property type="match status" value="1"/>
</dbReference>
<gene>
    <name evidence="14" type="primary">LOC114336237</name>
</gene>
<evidence type="ECO:0000313" key="12">
    <source>
        <dbReference type="EnsemblMetazoa" id="XP_028142363.1"/>
    </source>
</evidence>
<dbReference type="RefSeq" id="XP_028142363.1">
    <property type="nucleotide sequence ID" value="XM_028286562.1"/>
</dbReference>
<dbReference type="KEGG" id="dvv:114336237"/>
<dbReference type="InterPro" id="IPR011650">
    <property type="entry name" value="Peptidase_M20_dimer"/>
</dbReference>
<dbReference type="PIRSF" id="PIRSF036696">
    <property type="entry name" value="ACY-1"/>
    <property type="match status" value="1"/>
</dbReference>
<dbReference type="EC" id="3.5.1.14" evidence="3"/>
<feature type="binding site" evidence="10">
    <location>
        <position position="152"/>
    </location>
    <ligand>
        <name>Zn(2+)</name>
        <dbReference type="ChEBI" id="CHEBI:29105"/>
        <label>2</label>
    </ligand>
</feature>
<dbReference type="PANTHER" id="PTHR45892:SF1">
    <property type="entry name" value="AMINOACYLASE-1"/>
    <property type="match status" value="1"/>
</dbReference>
<evidence type="ECO:0000256" key="4">
    <source>
        <dbReference type="ARBA" id="ARBA00022490"/>
    </source>
</evidence>
<keyword evidence="4" id="KW-0963">Cytoplasm</keyword>
<evidence type="ECO:0000313" key="14">
    <source>
        <dbReference type="RefSeq" id="XP_028142363.1"/>
    </source>
</evidence>
<feature type="domain" description="Peptidase M20 dimerisation" evidence="11">
    <location>
        <begin position="193"/>
        <end position="301"/>
    </location>
</feature>
<reference evidence="14" key="1">
    <citation type="submission" date="2025-04" db="UniProtKB">
        <authorList>
            <consortium name="RefSeq"/>
        </authorList>
    </citation>
    <scope>IDENTIFICATION</scope>
    <source>
        <tissue evidence="14">Whole insect</tissue>
    </source>
</reference>
<feature type="binding site" evidence="10">
    <location>
        <position position="117"/>
    </location>
    <ligand>
        <name>Zn(2+)</name>
        <dbReference type="ChEBI" id="CHEBI:29105"/>
        <label>2</label>
    </ligand>
</feature>
<evidence type="ECO:0000256" key="6">
    <source>
        <dbReference type="ARBA" id="ARBA00022801"/>
    </source>
</evidence>
<dbReference type="InterPro" id="IPR001261">
    <property type="entry name" value="ArgE/DapE_CS"/>
</dbReference>
<dbReference type="InterPro" id="IPR010159">
    <property type="entry name" value="N-acyl_aa_amidohydrolase"/>
</dbReference>
<dbReference type="InterPro" id="IPR002933">
    <property type="entry name" value="Peptidase_M20"/>
</dbReference>
<keyword evidence="13" id="KW-1185">Reference proteome</keyword>
<sequence length="418" mass="47104">MSTITADQKQALDQQAVNNFREYLQIPSVHPDVDYEPCVTFLEKQAKSLGLPAKVISVVAGKPIVIITWLGKEPSLPAILLNSHMDVVPVFEEKWTYKPFSAHVDEKGNIYARGSQDMKCVGIQYLEAIRRLKLQGVTLRRTIHVSFVPDEETGGVDGMKAFVKTNDFKNLNIGFALDEGMASPTNEYPVFYAERIIWQMHIHCPGHPGHGSLLLENTAGEKVAHFLNKLYEFRKTQQQKLKENPNFTIGDVTTVNLTQVQGGVQPNVIPPEYILTVDARISITTCLKKFEEMVNKWCSEAGQGVYVEFEQKQHLVTPTKVDNSNSYWIAFKSAADELGITLRPQVFYGATDCRYIRTVGLPAIGFSPINNTPILAHDNDEFLNTATFLKGIDYYQKILEKIANLAGYFKKNEKRLKM</sequence>
<dbReference type="EnsemblMetazoa" id="XM_028286562.2">
    <property type="protein sequence ID" value="XP_028142363.1"/>
    <property type="gene ID" value="LOC114336237"/>
</dbReference>
<keyword evidence="6" id="KW-0378">Hydrolase</keyword>
<comment type="cofactor">
    <cofactor evidence="10">
        <name>Zn(2+)</name>
        <dbReference type="ChEBI" id="CHEBI:29105"/>
    </cofactor>
    <text evidence="10">Binds 2 Zn(2+) ions per subunit.</text>
</comment>
<dbReference type="Proteomes" id="UP001652700">
    <property type="component" value="Unplaced"/>
</dbReference>
<dbReference type="InterPro" id="IPR052083">
    <property type="entry name" value="Aminoacylase-1_M20A"/>
</dbReference>
<dbReference type="PANTHER" id="PTHR45892">
    <property type="entry name" value="AMINOACYLASE-1"/>
    <property type="match status" value="1"/>
</dbReference>
<accession>A0A6P7GBY9</accession>
<dbReference type="CDD" id="cd05646">
    <property type="entry name" value="M20_AcylaseI_like"/>
    <property type="match status" value="1"/>
</dbReference>
<feature type="binding site" evidence="10">
    <location>
        <position position="377"/>
    </location>
    <ligand>
        <name>Zn(2+)</name>
        <dbReference type="ChEBI" id="CHEBI:29105"/>
        <label>2</label>
    </ligand>
</feature>
<reference evidence="12" key="2">
    <citation type="submission" date="2025-05" db="UniProtKB">
        <authorList>
            <consortium name="EnsemblMetazoa"/>
        </authorList>
    </citation>
    <scope>IDENTIFICATION</scope>
</reference>
<evidence type="ECO:0000256" key="1">
    <source>
        <dbReference type="ARBA" id="ARBA00004496"/>
    </source>
</evidence>
<dbReference type="PROSITE" id="PS00759">
    <property type="entry name" value="ARGE_DAPE_CPG2_2"/>
    <property type="match status" value="1"/>
</dbReference>
<dbReference type="GO" id="GO:0004046">
    <property type="term" value="F:aminoacylase activity"/>
    <property type="evidence" value="ECO:0007669"/>
    <property type="project" value="UniProtKB-EC"/>
</dbReference>
<organism evidence="14">
    <name type="scientific">Diabrotica virgifera virgifera</name>
    <name type="common">western corn rootworm</name>
    <dbReference type="NCBI Taxonomy" id="50390"/>
    <lineage>
        <taxon>Eukaryota</taxon>
        <taxon>Metazoa</taxon>
        <taxon>Ecdysozoa</taxon>
        <taxon>Arthropoda</taxon>
        <taxon>Hexapoda</taxon>
        <taxon>Insecta</taxon>
        <taxon>Pterygota</taxon>
        <taxon>Neoptera</taxon>
        <taxon>Endopterygota</taxon>
        <taxon>Coleoptera</taxon>
        <taxon>Polyphaga</taxon>
        <taxon>Cucujiformia</taxon>
        <taxon>Chrysomeloidea</taxon>
        <taxon>Chrysomelidae</taxon>
        <taxon>Galerucinae</taxon>
        <taxon>Diabroticina</taxon>
        <taxon>Diabroticites</taxon>
        <taxon>Diabrotica</taxon>
    </lineage>
</organism>
<evidence type="ECO:0000313" key="13">
    <source>
        <dbReference type="Proteomes" id="UP001652700"/>
    </source>
</evidence>
<keyword evidence="7 10" id="KW-0862">Zinc</keyword>
<evidence type="ECO:0000256" key="10">
    <source>
        <dbReference type="PIRSR" id="PIRSR036696-2"/>
    </source>
</evidence>
<keyword evidence="5 10" id="KW-0479">Metal-binding</keyword>
<dbReference type="PROSITE" id="PS00758">
    <property type="entry name" value="ARGE_DAPE_CPG2_1"/>
    <property type="match status" value="1"/>
</dbReference>
<name>A0A6P7GBY9_DIAVI</name>
<dbReference type="GeneID" id="114336237"/>
<comment type="subcellular location">
    <subcellularLocation>
        <location evidence="1">Cytoplasm</location>
    </subcellularLocation>
</comment>
<dbReference type="FunFam" id="1.10.150.900:FF:000001">
    <property type="entry name" value="Aminoacylase-1, putative"/>
    <property type="match status" value="1"/>
</dbReference>
<feature type="active site" evidence="9">
    <location>
        <position position="86"/>
    </location>
</feature>
<comment type="similarity">
    <text evidence="2">Belongs to the peptidase M20A family.</text>
</comment>
<protein>
    <recommendedName>
        <fullName evidence="3">N-acyl-aliphatic-L-amino acid amidohydrolase</fullName>
        <ecNumber evidence="3">3.5.1.14</ecNumber>
    </recommendedName>
    <alternativeName>
        <fullName evidence="8">N-acyl-L-amino-acid amidohydrolase</fullName>
    </alternativeName>
</protein>
<evidence type="ECO:0000259" key="11">
    <source>
        <dbReference type="Pfam" id="PF07687"/>
    </source>
</evidence>
<dbReference type="Pfam" id="PF07687">
    <property type="entry name" value="M20_dimer"/>
    <property type="match status" value="1"/>
</dbReference>
<dbReference type="GO" id="GO:0006520">
    <property type="term" value="P:amino acid metabolic process"/>
    <property type="evidence" value="ECO:0007669"/>
    <property type="project" value="InterPro"/>
</dbReference>
<feature type="binding site" evidence="10">
    <location>
        <position position="179"/>
    </location>
    <ligand>
        <name>Zn(2+)</name>
        <dbReference type="ChEBI" id="CHEBI:29105"/>
        <label>1</label>
    </ligand>
</feature>
<feature type="binding site" evidence="10">
    <location>
        <position position="117"/>
    </location>
    <ligand>
        <name>Zn(2+)</name>
        <dbReference type="ChEBI" id="CHEBI:29105"/>
        <label>1</label>
    </ligand>
</feature>
<evidence type="ECO:0000256" key="3">
    <source>
        <dbReference type="ARBA" id="ARBA00011913"/>
    </source>
</evidence>
<dbReference type="InterPro" id="IPR036264">
    <property type="entry name" value="Bact_exopeptidase_dim_dom"/>
</dbReference>
<dbReference type="SUPFAM" id="SSF55031">
    <property type="entry name" value="Bacterial exopeptidase dimerisation domain"/>
    <property type="match status" value="1"/>
</dbReference>
<dbReference type="Pfam" id="PF01546">
    <property type="entry name" value="Peptidase_M20"/>
    <property type="match status" value="1"/>
</dbReference>